<evidence type="ECO:0000313" key="2">
    <source>
        <dbReference type="WBParaSite" id="PS1159_v2.g2334.t1"/>
    </source>
</evidence>
<name>A0AC35G2D3_9BILA</name>
<sequence>MKTFFYRIVKCEPDCNHAVKGFDRCFLPGDYLTRELNGFKFASHAGIYCGRDKVVHFDDPDNAATIWVCITGNGNHHVHLAPMSAFVVNPSQEIKIVVHCFQQSKKENKVKAAVKLATEQYGLYEYRFLTNNCQHFASLISTGRVKMIDREIIEQGAKVGIIAAIGIAAVGVAAYYLKPTAVPAVENNNVNEDKNDKEQKRN</sequence>
<reference evidence="2" key="1">
    <citation type="submission" date="2022-11" db="UniProtKB">
        <authorList>
            <consortium name="WormBaseParasite"/>
        </authorList>
    </citation>
    <scope>IDENTIFICATION</scope>
</reference>
<dbReference type="WBParaSite" id="PS1159_v2.g2334.t1">
    <property type="protein sequence ID" value="PS1159_v2.g2334.t1"/>
    <property type="gene ID" value="PS1159_v2.g2334"/>
</dbReference>
<organism evidence="1 2">
    <name type="scientific">Panagrolaimus sp. PS1159</name>
    <dbReference type="NCBI Taxonomy" id="55785"/>
    <lineage>
        <taxon>Eukaryota</taxon>
        <taxon>Metazoa</taxon>
        <taxon>Ecdysozoa</taxon>
        <taxon>Nematoda</taxon>
        <taxon>Chromadorea</taxon>
        <taxon>Rhabditida</taxon>
        <taxon>Tylenchina</taxon>
        <taxon>Panagrolaimomorpha</taxon>
        <taxon>Panagrolaimoidea</taxon>
        <taxon>Panagrolaimidae</taxon>
        <taxon>Panagrolaimus</taxon>
    </lineage>
</organism>
<evidence type="ECO:0000313" key="1">
    <source>
        <dbReference type="Proteomes" id="UP000887580"/>
    </source>
</evidence>
<proteinExistence type="predicted"/>
<accession>A0AC35G2D3</accession>
<protein>
    <submittedName>
        <fullName evidence="2">LRAT domain-containing protein</fullName>
    </submittedName>
</protein>
<dbReference type="Proteomes" id="UP000887580">
    <property type="component" value="Unplaced"/>
</dbReference>